<sequence>MVLIATFTPAFHQGYLIKLNYLIAVDWTKANFGIKLLSSALIIFVMNAAASMQIDSMDIR</sequence>
<dbReference type="AlphaFoldDB" id="A0A0R1ETT4"/>
<evidence type="ECO:0000313" key="3">
    <source>
        <dbReference type="Proteomes" id="UP000051984"/>
    </source>
</evidence>
<organism evidence="2 3">
    <name type="scientific">Lacticaseibacillus zeae DSM 20178 = KCTC 3804</name>
    <dbReference type="NCBI Taxonomy" id="1423816"/>
    <lineage>
        <taxon>Bacteria</taxon>
        <taxon>Bacillati</taxon>
        <taxon>Bacillota</taxon>
        <taxon>Bacilli</taxon>
        <taxon>Lactobacillales</taxon>
        <taxon>Lactobacillaceae</taxon>
        <taxon>Lacticaseibacillus</taxon>
    </lineage>
</organism>
<feature type="transmembrane region" description="Helical" evidence="1">
    <location>
        <begin position="32"/>
        <end position="50"/>
    </location>
</feature>
<gene>
    <name evidence="2" type="ORF">FD51_GL001146</name>
</gene>
<name>A0A0R1ETT4_LACZE</name>
<proteinExistence type="predicted"/>
<accession>A0A0R1ETT4</accession>
<dbReference type="PATRIC" id="fig|1423816.3.peg.1188"/>
<keyword evidence="1" id="KW-0472">Membrane</keyword>
<dbReference type="EMBL" id="AZCT01000017">
    <property type="protein sequence ID" value="KRK11571.1"/>
    <property type="molecule type" value="Genomic_DNA"/>
</dbReference>
<keyword evidence="1" id="KW-0812">Transmembrane</keyword>
<reference evidence="2 3" key="1">
    <citation type="journal article" date="2015" name="Genome Announc.">
        <title>Expanding the biotechnology potential of lactobacilli through comparative genomics of 213 strains and associated genera.</title>
        <authorList>
            <person name="Sun Z."/>
            <person name="Harris H.M."/>
            <person name="McCann A."/>
            <person name="Guo C."/>
            <person name="Argimon S."/>
            <person name="Zhang W."/>
            <person name="Yang X."/>
            <person name="Jeffery I.B."/>
            <person name="Cooney J.C."/>
            <person name="Kagawa T.F."/>
            <person name="Liu W."/>
            <person name="Song Y."/>
            <person name="Salvetti E."/>
            <person name="Wrobel A."/>
            <person name="Rasinkangas P."/>
            <person name="Parkhill J."/>
            <person name="Rea M.C."/>
            <person name="O'Sullivan O."/>
            <person name="Ritari J."/>
            <person name="Douillard F.P."/>
            <person name="Paul Ross R."/>
            <person name="Yang R."/>
            <person name="Briner A.E."/>
            <person name="Felis G.E."/>
            <person name="de Vos W.M."/>
            <person name="Barrangou R."/>
            <person name="Klaenhammer T.R."/>
            <person name="Caufield P.W."/>
            <person name="Cui Y."/>
            <person name="Zhang H."/>
            <person name="O'Toole P.W."/>
        </authorList>
    </citation>
    <scope>NUCLEOTIDE SEQUENCE [LARGE SCALE GENOMIC DNA]</scope>
    <source>
        <strain evidence="2 3">DSM 20178</strain>
    </source>
</reference>
<keyword evidence="1" id="KW-1133">Transmembrane helix</keyword>
<evidence type="ECO:0000313" key="2">
    <source>
        <dbReference type="EMBL" id="KRK11571.1"/>
    </source>
</evidence>
<dbReference type="Proteomes" id="UP000051984">
    <property type="component" value="Unassembled WGS sequence"/>
</dbReference>
<protein>
    <submittedName>
        <fullName evidence="2">Uncharacterized protein</fullName>
    </submittedName>
</protein>
<evidence type="ECO:0000256" key="1">
    <source>
        <dbReference type="SAM" id="Phobius"/>
    </source>
</evidence>
<comment type="caution">
    <text evidence="2">The sequence shown here is derived from an EMBL/GenBank/DDBJ whole genome shotgun (WGS) entry which is preliminary data.</text>
</comment>